<name>A0A7Y0Q6W2_9GAMM</name>
<dbReference type="InterPro" id="IPR029058">
    <property type="entry name" value="AB_hydrolase_fold"/>
</dbReference>
<dbReference type="PANTHER" id="PTHR43037">
    <property type="entry name" value="UNNAMED PRODUCT-RELATED"/>
    <property type="match status" value="1"/>
</dbReference>
<dbReference type="InterPro" id="IPR003140">
    <property type="entry name" value="PLipase/COase/thioEstase"/>
</dbReference>
<evidence type="ECO:0000256" key="1">
    <source>
        <dbReference type="ARBA" id="ARBA00022729"/>
    </source>
</evidence>
<dbReference type="RefSeq" id="WP_211185322.1">
    <property type="nucleotide sequence ID" value="NZ_JABBXH010000003.1"/>
</dbReference>
<dbReference type="InterPro" id="IPR032179">
    <property type="entry name" value="Cry22Aa_Ig-like"/>
</dbReference>
<gene>
    <name evidence="6" type="ORF">HII17_09675</name>
</gene>
<organism evidence="6 7">
    <name type="scientific">Thalassotalea algicola</name>
    <dbReference type="NCBI Taxonomy" id="2716224"/>
    <lineage>
        <taxon>Bacteria</taxon>
        <taxon>Pseudomonadati</taxon>
        <taxon>Pseudomonadota</taxon>
        <taxon>Gammaproteobacteria</taxon>
        <taxon>Alteromonadales</taxon>
        <taxon>Colwelliaceae</taxon>
        <taxon>Thalassotalea</taxon>
    </lineage>
</organism>
<evidence type="ECO:0000259" key="4">
    <source>
        <dbReference type="Pfam" id="PF02230"/>
    </source>
</evidence>
<dbReference type="Proteomes" id="UP000568664">
    <property type="component" value="Unassembled WGS sequence"/>
</dbReference>
<proteinExistence type="predicted"/>
<keyword evidence="2" id="KW-0378">Hydrolase</keyword>
<evidence type="ECO:0000313" key="7">
    <source>
        <dbReference type="Proteomes" id="UP000568664"/>
    </source>
</evidence>
<feature type="domain" description="Phospholipase/carboxylesterase/thioesterase" evidence="4">
    <location>
        <begin position="270"/>
        <end position="387"/>
    </location>
</feature>
<dbReference type="InterPro" id="IPR050955">
    <property type="entry name" value="Plant_Biomass_Hydrol_Est"/>
</dbReference>
<dbReference type="PANTHER" id="PTHR43037:SF5">
    <property type="entry name" value="FERULOYL ESTERASE"/>
    <property type="match status" value="1"/>
</dbReference>
<evidence type="ECO:0000256" key="3">
    <source>
        <dbReference type="SAM" id="Phobius"/>
    </source>
</evidence>
<dbReference type="InterPro" id="IPR013783">
    <property type="entry name" value="Ig-like_fold"/>
</dbReference>
<evidence type="ECO:0000313" key="6">
    <source>
        <dbReference type="EMBL" id="NMP31833.1"/>
    </source>
</evidence>
<comment type="caution">
    <text evidence="6">The sequence shown here is derived from an EMBL/GenBank/DDBJ whole genome shotgun (WGS) entry which is preliminary data.</text>
</comment>
<dbReference type="AlphaFoldDB" id="A0A7Y0Q6W2"/>
<dbReference type="Gene3D" id="2.60.40.10">
    <property type="entry name" value="Immunoglobulins"/>
    <property type="match status" value="1"/>
</dbReference>
<dbReference type="SUPFAM" id="SSF53474">
    <property type="entry name" value="alpha/beta-Hydrolases"/>
    <property type="match status" value="1"/>
</dbReference>
<keyword evidence="3" id="KW-1133">Transmembrane helix</keyword>
<keyword evidence="3" id="KW-0812">Transmembrane</keyword>
<evidence type="ECO:0000259" key="5">
    <source>
        <dbReference type="Pfam" id="PF16403"/>
    </source>
</evidence>
<evidence type="ECO:0000256" key="2">
    <source>
        <dbReference type="ARBA" id="ARBA00022801"/>
    </source>
</evidence>
<dbReference type="EMBL" id="JABBXH010000003">
    <property type="protein sequence ID" value="NMP31833.1"/>
    <property type="molecule type" value="Genomic_DNA"/>
</dbReference>
<protein>
    <submittedName>
        <fullName evidence="6">DUF5011 domain-containing protein</fullName>
    </submittedName>
</protein>
<dbReference type="Pfam" id="PF02230">
    <property type="entry name" value="Abhydrolase_2"/>
    <property type="match status" value="1"/>
</dbReference>
<sequence length="430" mass="48146">MKVKMYYEERQKGGCTNRSNGSVNRSRRRSTIVWTLNILLVLFTVMFVVSCGGGSEKRPCERDIEKCLVPFPETTEAWWQASLPDFSDSTERPVISLLGERTLILEVGDLYVEDGALAADDQDGNITADIVIQGEVNTDIIGDYLVRYAVTDSDGNMAAEQARVVRVVGANKQDLTRRPLGTSYANFAYFEHLPLDYGEETGEKPPLLIYFHGSGANLEFTESTDPLISMDAIIENYGIPKLIEDGQWDNNLPFVVLAPHIGSLQSPSLKDRVDAFLEYAIHTYDIDINRVYLTGWSSGGYISSAHAVEFPDKIAAIAPIASGLSIEIEDLPEHFCNIEQVPVWLFHGTGDQVTPFVRSIRAYNAIVDQCQPRVLPKLSLLKDARHHIHHAVLDLSALEGSELNVEYDPRYDAYDTNIYEWLLSHSLEDR</sequence>
<reference evidence="6 7" key="1">
    <citation type="submission" date="2020-04" db="EMBL/GenBank/DDBJ databases">
        <title>Thalassotalea sp. M1531, isolated from the surface of marine red alga.</title>
        <authorList>
            <person name="Pang L."/>
            <person name="Lu D.-C."/>
        </authorList>
    </citation>
    <scope>NUCLEOTIDE SEQUENCE [LARGE SCALE GENOMIC DNA]</scope>
    <source>
        <strain evidence="6 7">M1531</strain>
    </source>
</reference>
<keyword evidence="1" id="KW-0732">Signal</keyword>
<keyword evidence="7" id="KW-1185">Reference proteome</keyword>
<feature type="transmembrane region" description="Helical" evidence="3">
    <location>
        <begin position="32"/>
        <end position="50"/>
    </location>
</feature>
<keyword evidence="3" id="KW-0472">Membrane</keyword>
<dbReference type="GO" id="GO:0016787">
    <property type="term" value="F:hydrolase activity"/>
    <property type="evidence" value="ECO:0007669"/>
    <property type="project" value="UniProtKB-KW"/>
</dbReference>
<dbReference type="Gene3D" id="3.40.50.1820">
    <property type="entry name" value="alpha/beta hydrolase"/>
    <property type="match status" value="1"/>
</dbReference>
<dbReference type="Pfam" id="PF16403">
    <property type="entry name" value="Bact_surface_Ig-like"/>
    <property type="match status" value="1"/>
</dbReference>
<accession>A0A7Y0Q6W2</accession>
<feature type="domain" description="Pesticidal crystal protein Cry22Aa Ig-like" evidence="5">
    <location>
        <begin position="95"/>
        <end position="167"/>
    </location>
</feature>